<dbReference type="Proteomes" id="UP000557717">
    <property type="component" value="Unassembled WGS sequence"/>
</dbReference>
<name>A0A840V6X0_9BACT</name>
<reference evidence="1 2" key="1">
    <citation type="submission" date="2020-08" db="EMBL/GenBank/DDBJ databases">
        <title>Genomic Encyclopedia of Type Strains, Phase IV (KMG-IV): sequencing the most valuable type-strain genomes for metagenomic binning, comparative biology and taxonomic classification.</title>
        <authorList>
            <person name="Goeker M."/>
        </authorList>
    </citation>
    <scope>NUCLEOTIDE SEQUENCE [LARGE SCALE GENOMIC DNA]</scope>
    <source>
        <strain evidence="1 2">YC6886</strain>
    </source>
</reference>
<sequence length="220" mass="25241">MKTLRLSIDGQWTAADFAASLTALDQIYSTMAVLRLEEEAIHDTEMMYRELREFGPFPFHPKMMGRHLRRIMRAQIPAMIVPDVRLLKIDDLGHSFQILEPSERLAVTRLQFASPGFKDLAGLGEVIGHLKDFMIHLIDLYSNRRKRNLECDVMEAELNSKRAENAKQLIGIARELGYTKAEMRKLFLHIDKNQEALIQFVSTGRITDATIRESNNDKNG</sequence>
<organism evidence="1 2">
    <name type="scientific">Haloferula luteola</name>
    <dbReference type="NCBI Taxonomy" id="595692"/>
    <lineage>
        <taxon>Bacteria</taxon>
        <taxon>Pseudomonadati</taxon>
        <taxon>Verrucomicrobiota</taxon>
        <taxon>Verrucomicrobiia</taxon>
        <taxon>Verrucomicrobiales</taxon>
        <taxon>Verrucomicrobiaceae</taxon>
        <taxon>Haloferula</taxon>
    </lineage>
</organism>
<comment type="caution">
    <text evidence="1">The sequence shown here is derived from an EMBL/GenBank/DDBJ whole genome shotgun (WGS) entry which is preliminary data.</text>
</comment>
<proteinExistence type="predicted"/>
<dbReference type="RefSeq" id="WP_184022554.1">
    <property type="nucleotide sequence ID" value="NZ_JACHFD010000066.1"/>
</dbReference>
<keyword evidence="2" id="KW-1185">Reference proteome</keyword>
<protein>
    <submittedName>
        <fullName evidence="1">Uncharacterized protein</fullName>
    </submittedName>
</protein>
<evidence type="ECO:0000313" key="2">
    <source>
        <dbReference type="Proteomes" id="UP000557717"/>
    </source>
</evidence>
<dbReference type="EMBL" id="JACHFD010000066">
    <property type="protein sequence ID" value="MBB5354007.1"/>
    <property type="molecule type" value="Genomic_DNA"/>
</dbReference>
<accession>A0A840V6X0</accession>
<dbReference type="AlphaFoldDB" id="A0A840V6X0"/>
<evidence type="ECO:0000313" key="1">
    <source>
        <dbReference type="EMBL" id="MBB5354007.1"/>
    </source>
</evidence>
<gene>
    <name evidence="1" type="ORF">HNR46_004279</name>
</gene>